<sequence>MEGLVKSVEFISAKYDELLIKHQYIEEMSTELVKENQLLKKQVFDLQNQSEQMCVNFNELEQYDRWDCLEIQGIPVQEDEDTDALVCSAGNLVNVNIKAEDISISHHLKSNPTARNQSPAIITKFVRHSMRDKLYHARKYLKEKSTKDVGLGRISEEKIYIAESLTRKNKILFNKCLEIKKSLNYKYIWTNQGNIYLRRDSSSPHLRS</sequence>
<proteinExistence type="predicted"/>
<reference evidence="2" key="1">
    <citation type="submission" date="2020-04" db="EMBL/GenBank/DDBJ databases">
        <authorList>
            <person name="Alioto T."/>
            <person name="Alioto T."/>
            <person name="Gomez Garrido J."/>
        </authorList>
    </citation>
    <scope>NUCLEOTIDE SEQUENCE</scope>
    <source>
        <strain evidence="2">A484AB</strain>
    </source>
</reference>
<dbReference type="EMBL" id="CACRXK020003764">
    <property type="protein sequence ID" value="CAB4000144.1"/>
    <property type="molecule type" value="Genomic_DNA"/>
</dbReference>
<dbReference type="InterPro" id="IPR057251">
    <property type="entry name" value="FP_C"/>
</dbReference>
<dbReference type="Proteomes" id="UP001152795">
    <property type="component" value="Unassembled WGS sequence"/>
</dbReference>
<comment type="caution">
    <text evidence="2">The sequence shown here is derived from an EMBL/GenBank/DDBJ whole genome shotgun (WGS) entry which is preliminary data.</text>
</comment>
<dbReference type="Pfam" id="PF25298">
    <property type="entry name" value="Baculo_FP_2nd"/>
    <property type="match status" value="1"/>
</dbReference>
<name>A0A6S7H5W5_PARCT</name>
<accession>A0A6S7H5W5</accession>
<organism evidence="2 3">
    <name type="scientific">Paramuricea clavata</name>
    <name type="common">Red gorgonian</name>
    <name type="synonym">Violescent sea-whip</name>
    <dbReference type="NCBI Taxonomy" id="317549"/>
    <lineage>
        <taxon>Eukaryota</taxon>
        <taxon>Metazoa</taxon>
        <taxon>Cnidaria</taxon>
        <taxon>Anthozoa</taxon>
        <taxon>Octocorallia</taxon>
        <taxon>Malacalcyonacea</taxon>
        <taxon>Plexauridae</taxon>
        <taxon>Paramuricea</taxon>
    </lineage>
</organism>
<evidence type="ECO:0000313" key="3">
    <source>
        <dbReference type="Proteomes" id="UP001152795"/>
    </source>
</evidence>
<protein>
    <recommendedName>
        <fullName evidence="1">FP protein C-terminal domain-containing protein</fullName>
    </recommendedName>
</protein>
<feature type="domain" description="FP protein C-terminal" evidence="1">
    <location>
        <begin position="166"/>
        <end position="204"/>
    </location>
</feature>
<gene>
    <name evidence="2" type="ORF">PACLA_8A017129</name>
</gene>
<keyword evidence="3" id="KW-1185">Reference proteome</keyword>
<dbReference type="AlphaFoldDB" id="A0A6S7H5W5"/>
<dbReference type="OrthoDB" id="5966936at2759"/>
<evidence type="ECO:0000259" key="1">
    <source>
        <dbReference type="Pfam" id="PF25298"/>
    </source>
</evidence>
<evidence type="ECO:0000313" key="2">
    <source>
        <dbReference type="EMBL" id="CAB4000144.1"/>
    </source>
</evidence>